<accession>A0A7C8YWH9</accession>
<reference evidence="1" key="1">
    <citation type="journal article" date="2013" name="J. Plant Res.">
        <title>Effect of fungi and light on seed germination of three Opuntia species from semiarid lands of central Mexico.</title>
        <authorList>
            <person name="Delgado-Sanchez P."/>
            <person name="Jimenez-Bremont J.F."/>
            <person name="Guerrero-Gonzalez Mde L."/>
            <person name="Flores J."/>
        </authorList>
    </citation>
    <scope>NUCLEOTIDE SEQUENCE</scope>
    <source>
        <tissue evidence="1">Cladode</tissue>
    </source>
</reference>
<reference evidence="1" key="2">
    <citation type="submission" date="2020-07" db="EMBL/GenBank/DDBJ databases">
        <authorList>
            <person name="Vera ALvarez R."/>
            <person name="Arias-Moreno D.M."/>
            <person name="Jimenez-Jacinto V."/>
            <person name="Jimenez-Bremont J.F."/>
            <person name="Swaminathan K."/>
            <person name="Moose S.P."/>
            <person name="Guerrero-Gonzalez M.L."/>
            <person name="Marino-Ramirez L."/>
            <person name="Landsman D."/>
            <person name="Rodriguez-Kessler M."/>
            <person name="Delgado-Sanchez P."/>
        </authorList>
    </citation>
    <scope>NUCLEOTIDE SEQUENCE</scope>
    <source>
        <tissue evidence="1">Cladode</tissue>
    </source>
</reference>
<evidence type="ECO:0000313" key="1">
    <source>
        <dbReference type="EMBL" id="MBA4628392.1"/>
    </source>
</evidence>
<protein>
    <submittedName>
        <fullName evidence="1">Uncharacterized protein</fullName>
    </submittedName>
</protein>
<organism evidence="1">
    <name type="scientific">Opuntia streptacantha</name>
    <name type="common">Prickly pear cactus</name>
    <name type="synonym">Opuntia cardona</name>
    <dbReference type="NCBI Taxonomy" id="393608"/>
    <lineage>
        <taxon>Eukaryota</taxon>
        <taxon>Viridiplantae</taxon>
        <taxon>Streptophyta</taxon>
        <taxon>Embryophyta</taxon>
        <taxon>Tracheophyta</taxon>
        <taxon>Spermatophyta</taxon>
        <taxon>Magnoliopsida</taxon>
        <taxon>eudicotyledons</taxon>
        <taxon>Gunneridae</taxon>
        <taxon>Pentapetalae</taxon>
        <taxon>Caryophyllales</taxon>
        <taxon>Cactineae</taxon>
        <taxon>Cactaceae</taxon>
        <taxon>Opuntioideae</taxon>
        <taxon>Opuntia</taxon>
    </lineage>
</organism>
<proteinExistence type="predicted"/>
<name>A0A7C8YWH9_OPUST</name>
<sequence length="105" mass="12172">MHVYYEKVEIIVFRGKEWHNYEPKYTICEHDCSCIHLKNDLEDVAPESGKWARMLKHLMGAQAGFTCIWSSTIVEGRINSSFFINLQITNPITTDFLVIIIATIH</sequence>
<dbReference type="EMBL" id="GISG01065894">
    <property type="protein sequence ID" value="MBA4628392.1"/>
    <property type="molecule type" value="Transcribed_RNA"/>
</dbReference>
<dbReference type="AlphaFoldDB" id="A0A7C8YWH9"/>